<dbReference type="PROSITE" id="PS50885">
    <property type="entry name" value="HAMP"/>
    <property type="match status" value="1"/>
</dbReference>
<dbReference type="Gene3D" id="6.10.340.10">
    <property type="match status" value="1"/>
</dbReference>
<gene>
    <name evidence="4" type="ORF">PCC6912_28150</name>
</gene>
<comment type="caution">
    <text evidence="4">The sequence shown here is derived from an EMBL/GenBank/DDBJ whole genome shotgun (WGS) entry which is preliminary data.</text>
</comment>
<organism evidence="4 5">
    <name type="scientific">Chlorogloeopsis fritschii PCC 6912</name>
    <dbReference type="NCBI Taxonomy" id="211165"/>
    <lineage>
        <taxon>Bacteria</taxon>
        <taxon>Bacillati</taxon>
        <taxon>Cyanobacteriota</taxon>
        <taxon>Cyanophyceae</taxon>
        <taxon>Nostocales</taxon>
        <taxon>Chlorogloeopsidaceae</taxon>
        <taxon>Chlorogloeopsis</taxon>
    </lineage>
</organism>
<feature type="transmembrane region" description="Helical" evidence="2">
    <location>
        <begin position="37"/>
        <end position="59"/>
    </location>
</feature>
<dbReference type="InterPro" id="IPR003660">
    <property type="entry name" value="HAMP_dom"/>
</dbReference>
<dbReference type="Pfam" id="PF00672">
    <property type="entry name" value="HAMP"/>
    <property type="match status" value="1"/>
</dbReference>
<keyword evidence="2" id="KW-0812">Transmembrane</keyword>
<evidence type="ECO:0000256" key="1">
    <source>
        <dbReference type="SAM" id="Coils"/>
    </source>
</evidence>
<dbReference type="GO" id="GO:0007165">
    <property type="term" value="P:signal transduction"/>
    <property type="evidence" value="ECO:0007669"/>
    <property type="project" value="InterPro"/>
</dbReference>
<evidence type="ECO:0000259" key="3">
    <source>
        <dbReference type="PROSITE" id="PS50885"/>
    </source>
</evidence>
<dbReference type="SUPFAM" id="SSF158472">
    <property type="entry name" value="HAMP domain-like"/>
    <property type="match status" value="1"/>
</dbReference>
<dbReference type="STRING" id="211165.GCA_000317285_02381"/>
<keyword evidence="2" id="KW-1133">Transmembrane helix</keyword>
<dbReference type="AlphaFoldDB" id="A0A433NF03"/>
<dbReference type="OrthoDB" id="479493at2"/>
<dbReference type="SMART" id="SM00304">
    <property type="entry name" value="HAMP"/>
    <property type="match status" value="1"/>
</dbReference>
<keyword evidence="2" id="KW-0472">Membrane</keyword>
<dbReference type="CDD" id="cd06225">
    <property type="entry name" value="HAMP"/>
    <property type="match status" value="1"/>
</dbReference>
<sequence length="369" mass="42686">MKRHSNFDELAVGESNHRLQSTNSLYWFSRLKVGQKIGIGYGVLLSIAVLGTSIGFLIADRYQNQAQKREQAAIEKLYQISQLKTSVFRVRTTQHQLLLYMDRPNLWQENYAALVEYVAQARQVWSEFGANYSIENTTIIYDSVDEQKAVYRLLRNYKGFSAYLKRTEAFFRDNNPRKLSADEIEIARTQLFNFMHGSSVFLVDEFLDDIKSLKEVIVKEYEQSKQELRRAEKLRLQIILGSLLLSIAIATLLAIYTSRAIARPIQALTHVAQQVTEESNFNLQAPVTTNDEVGILASSLNRLIQEVQQLIKIQKDANEQLEVYSQVLEKKVRERTRELNEKNQRLELALEELRHTQAQLLQSEHNNES</sequence>
<keyword evidence="5" id="KW-1185">Reference proteome</keyword>
<feature type="transmembrane region" description="Helical" evidence="2">
    <location>
        <begin position="234"/>
        <end position="256"/>
    </location>
</feature>
<dbReference type="GO" id="GO:0016020">
    <property type="term" value="C:membrane"/>
    <property type="evidence" value="ECO:0007669"/>
    <property type="project" value="InterPro"/>
</dbReference>
<reference evidence="4 5" key="1">
    <citation type="journal article" date="2019" name="Genome Biol. Evol.">
        <title>Day and night: Metabolic profiles and evolutionary relationships of six axenic non-marine cyanobacteria.</title>
        <authorList>
            <person name="Will S.E."/>
            <person name="Henke P."/>
            <person name="Boedeker C."/>
            <person name="Huang S."/>
            <person name="Brinkmann H."/>
            <person name="Rohde M."/>
            <person name="Jarek M."/>
            <person name="Friedl T."/>
            <person name="Seufert S."/>
            <person name="Schumacher M."/>
            <person name="Overmann J."/>
            <person name="Neumann-Schaal M."/>
            <person name="Petersen J."/>
        </authorList>
    </citation>
    <scope>NUCLEOTIDE SEQUENCE [LARGE SCALE GENOMIC DNA]</scope>
    <source>
        <strain evidence="4 5">PCC 6912</strain>
    </source>
</reference>
<dbReference type="RefSeq" id="WP_016878649.1">
    <property type="nucleotide sequence ID" value="NZ_AJLN01000068.1"/>
</dbReference>
<evidence type="ECO:0000313" key="4">
    <source>
        <dbReference type="EMBL" id="RUR80793.1"/>
    </source>
</evidence>
<feature type="domain" description="HAMP" evidence="3">
    <location>
        <begin position="259"/>
        <end position="312"/>
    </location>
</feature>
<proteinExistence type="predicted"/>
<accession>A0A433NF03</accession>
<feature type="coiled-coil region" evidence="1">
    <location>
        <begin position="300"/>
        <end position="366"/>
    </location>
</feature>
<protein>
    <recommendedName>
        <fullName evidence="3">HAMP domain-containing protein</fullName>
    </recommendedName>
</protein>
<name>A0A433NF03_CHLFR</name>
<keyword evidence="1" id="KW-0175">Coiled coil</keyword>
<evidence type="ECO:0000256" key="2">
    <source>
        <dbReference type="SAM" id="Phobius"/>
    </source>
</evidence>
<dbReference type="Proteomes" id="UP000268857">
    <property type="component" value="Unassembled WGS sequence"/>
</dbReference>
<dbReference type="PANTHER" id="PTHR32089">
    <property type="entry name" value="METHYL-ACCEPTING CHEMOTAXIS PROTEIN MCPB"/>
    <property type="match status" value="1"/>
</dbReference>
<evidence type="ECO:0000313" key="5">
    <source>
        <dbReference type="Proteomes" id="UP000268857"/>
    </source>
</evidence>
<dbReference type="PANTHER" id="PTHR32089:SF112">
    <property type="entry name" value="LYSOZYME-LIKE PROTEIN-RELATED"/>
    <property type="match status" value="1"/>
</dbReference>
<dbReference type="EMBL" id="RSCJ01000010">
    <property type="protein sequence ID" value="RUR80793.1"/>
    <property type="molecule type" value="Genomic_DNA"/>
</dbReference>